<evidence type="ECO:0000313" key="4">
    <source>
        <dbReference type="Proteomes" id="UP000305526"/>
    </source>
</evidence>
<dbReference type="Proteomes" id="UP000294619">
    <property type="component" value="Unassembled WGS sequence"/>
</dbReference>
<dbReference type="Proteomes" id="UP000305526">
    <property type="component" value="Unassembled WGS sequence"/>
</dbReference>
<comment type="caution">
    <text evidence="1">The sequence shown here is derived from an EMBL/GenBank/DDBJ whole genome shotgun (WGS) entry which is preliminary data.</text>
</comment>
<accession>A0A4R3Y047</accession>
<organism evidence="1 3">
    <name type="scientific">Testudinibacter aquarius</name>
    <dbReference type="NCBI Taxonomy" id="1524974"/>
    <lineage>
        <taxon>Bacteria</taxon>
        <taxon>Pseudomonadati</taxon>
        <taxon>Pseudomonadota</taxon>
        <taxon>Gammaproteobacteria</taxon>
        <taxon>Pasteurellales</taxon>
        <taxon>Pasteurellaceae</taxon>
        <taxon>Testudinibacter</taxon>
    </lineage>
</organism>
<protein>
    <submittedName>
        <fullName evidence="1">Uncharacterized protein</fullName>
    </submittedName>
</protein>
<dbReference type="EMBL" id="SMCP01000015">
    <property type="protein sequence ID" value="TCV83353.1"/>
    <property type="molecule type" value="Genomic_DNA"/>
</dbReference>
<evidence type="ECO:0000313" key="1">
    <source>
        <dbReference type="EMBL" id="TCV83353.1"/>
    </source>
</evidence>
<sequence length="60" mass="7063">MTLSVKPIPIQATTKQDYLAQIQSVEMQRIKLRALIEQAEESRFEQWENMEADLDAIFHE</sequence>
<keyword evidence="4" id="KW-1185">Reference proteome</keyword>
<evidence type="ECO:0000313" key="3">
    <source>
        <dbReference type="Proteomes" id="UP000294619"/>
    </source>
</evidence>
<reference evidence="2 4" key="2">
    <citation type="submission" date="2019-05" db="EMBL/GenBank/DDBJ databases">
        <title>Pasteurellaceae isolates from reptiles.</title>
        <authorList>
            <person name="Bojesen A.M."/>
            <person name="Lund E."/>
        </authorList>
    </citation>
    <scope>NUCLEOTIDE SEQUENCE [LARGE SCALE GENOMIC DNA]</scope>
    <source>
        <strain evidence="2 4">ELNT2x</strain>
    </source>
</reference>
<gene>
    <name evidence="1" type="ORF">EDC16_11532</name>
    <name evidence="2" type="ORF">FHQ21_08465</name>
</gene>
<evidence type="ECO:0000313" key="2">
    <source>
        <dbReference type="EMBL" id="TNG91187.1"/>
    </source>
</evidence>
<dbReference type="EMBL" id="VDGV01000073">
    <property type="protein sequence ID" value="TNG91187.1"/>
    <property type="molecule type" value="Genomic_DNA"/>
</dbReference>
<dbReference type="RefSeq" id="WP_132968106.1">
    <property type="nucleotide sequence ID" value="NZ_LEKL01000002.1"/>
</dbReference>
<proteinExistence type="predicted"/>
<name>A0A4R3Y047_9PAST</name>
<reference evidence="1 3" key="1">
    <citation type="submission" date="2019-03" db="EMBL/GenBank/DDBJ databases">
        <title>Genomic Encyclopedia of Type Strains, Phase IV (KMG-IV): sequencing the most valuable type-strain genomes for metagenomic binning, comparative biology and taxonomic classification.</title>
        <authorList>
            <person name="Goeker M."/>
        </authorList>
    </citation>
    <scope>NUCLEOTIDE SEQUENCE [LARGE SCALE GENOMIC DNA]</scope>
    <source>
        <strain evidence="1 3">DSM 28140</strain>
    </source>
</reference>
<dbReference type="AlphaFoldDB" id="A0A4R3Y047"/>